<evidence type="ECO:0000313" key="3">
    <source>
        <dbReference type="Proteomes" id="UP000596661"/>
    </source>
</evidence>
<evidence type="ECO:0000256" key="1">
    <source>
        <dbReference type="SAM" id="Phobius"/>
    </source>
</evidence>
<organism evidence="2 3">
    <name type="scientific">Cannabis sativa</name>
    <name type="common">Hemp</name>
    <name type="synonym">Marijuana</name>
    <dbReference type="NCBI Taxonomy" id="3483"/>
    <lineage>
        <taxon>Eukaryota</taxon>
        <taxon>Viridiplantae</taxon>
        <taxon>Streptophyta</taxon>
        <taxon>Embryophyta</taxon>
        <taxon>Tracheophyta</taxon>
        <taxon>Spermatophyta</taxon>
        <taxon>Magnoliopsida</taxon>
        <taxon>eudicotyledons</taxon>
        <taxon>Gunneridae</taxon>
        <taxon>Pentapetalae</taxon>
        <taxon>rosids</taxon>
        <taxon>fabids</taxon>
        <taxon>Rosales</taxon>
        <taxon>Cannabaceae</taxon>
        <taxon>Cannabis</taxon>
    </lineage>
</organism>
<dbReference type="Proteomes" id="UP000596661">
    <property type="component" value="Chromosome 6"/>
</dbReference>
<gene>
    <name evidence="2" type="primary">LOC115719020</name>
</gene>
<keyword evidence="1" id="KW-1133">Transmembrane helix</keyword>
<reference evidence="2" key="1">
    <citation type="submission" date="2018-11" db="EMBL/GenBank/DDBJ databases">
        <authorList>
            <person name="Grassa J C."/>
        </authorList>
    </citation>
    <scope>NUCLEOTIDE SEQUENCE [LARGE SCALE GENOMIC DNA]</scope>
</reference>
<dbReference type="EnsemblPlants" id="novel_model_5416_5bd9a17a.7.5bd9b13b">
    <property type="protein sequence ID" value="cds.novel_model_5416_5bd9a17a.7.5bd9b13b"/>
    <property type="gene ID" value="novel_gene_2803_5bd9a17a"/>
</dbReference>
<dbReference type="Gramene" id="novel_model_5416_5bd9a17a.7.5bd9b13b">
    <property type="protein sequence ID" value="cds.novel_model_5416_5bd9a17a.7.5bd9b13b"/>
    <property type="gene ID" value="novel_gene_2803_5bd9a17a"/>
</dbReference>
<feature type="transmembrane region" description="Helical" evidence="1">
    <location>
        <begin position="43"/>
        <end position="62"/>
    </location>
</feature>
<keyword evidence="1" id="KW-0812">Transmembrane</keyword>
<dbReference type="AlphaFoldDB" id="A0A803R5Q9"/>
<sequence>MCVFNYLCDCFHHTMKDLLRLSGVSPQTRTGLGISLKLSSPKLPLRLLIPLVAVLLLLLSPLSSSYKIKNVQSGPLVDKQVLFDYCEYFH</sequence>
<proteinExistence type="predicted"/>
<name>A0A803R5Q9_CANSA</name>
<evidence type="ECO:0000313" key="2">
    <source>
        <dbReference type="EnsemblPlants" id="cds.novel_model_5416_5bd9a17a.7.5bd9b13b"/>
    </source>
</evidence>
<reference evidence="2" key="2">
    <citation type="submission" date="2021-03" db="UniProtKB">
        <authorList>
            <consortium name="EnsemblPlants"/>
        </authorList>
    </citation>
    <scope>IDENTIFICATION</scope>
</reference>
<keyword evidence="1" id="KW-0472">Membrane</keyword>
<dbReference type="EMBL" id="UZAU01000593">
    <property type="status" value="NOT_ANNOTATED_CDS"/>
    <property type="molecule type" value="Genomic_DNA"/>
</dbReference>
<accession>A0A803R5Q9</accession>
<keyword evidence="3" id="KW-1185">Reference proteome</keyword>
<protein>
    <submittedName>
        <fullName evidence="2">Uncharacterized protein</fullName>
    </submittedName>
</protein>